<evidence type="ECO:0000313" key="3">
    <source>
        <dbReference type="EMBL" id="STQ88038.1"/>
    </source>
</evidence>
<feature type="domain" description="ATPase dynein-related AAA" evidence="2">
    <location>
        <begin position="487"/>
        <end position="570"/>
    </location>
</feature>
<feature type="region of interest" description="Disordered" evidence="1">
    <location>
        <begin position="214"/>
        <end position="235"/>
    </location>
</feature>
<dbReference type="AlphaFoldDB" id="A0A377PYI7"/>
<dbReference type="Proteomes" id="UP000255269">
    <property type="component" value="Unassembled WGS sequence"/>
</dbReference>
<organism evidence="3 4">
    <name type="scientific">Helicobacter pullorum</name>
    <dbReference type="NCBI Taxonomy" id="35818"/>
    <lineage>
        <taxon>Bacteria</taxon>
        <taxon>Pseudomonadati</taxon>
        <taxon>Campylobacterota</taxon>
        <taxon>Epsilonproteobacteria</taxon>
        <taxon>Campylobacterales</taxon>
        <taxon>Helicobacteraceae</taxon>
        <taxon>Helicobacter</taxon>
    </lineage>
</organism>
<evidence type="ECO:0000313" key="4">
    <source>
        <dbReference type="Proteomes" id="UP000255269"/>
    </source>
</evidence>
<name>A0A377PYI7_9HELI</name>
<protein>
    <submittedName>
        <fullName evidence="3">Endonuclease</fullName>
        <ecNumber evidence="3">3.1.21.-</ecNumber>
    </submittedName>
</protein>
<dbReference type="REBASE" id="431353">
    <property type="entry name" value="Hpu13156McrBCP"/>
</dbReference>
<dbReference type="Pfam" id="PF07728">
    <property type="entry name" value="AAA_5"/>
    <property type="match status" value="1"/>
</dbReference>
<proteinExistence type="predicted"/>
<dbReference type="RefSeq" id="WP_115056898.1">
    <property type="nucleotide sequence ID" value="NZ_UGJF01000001.1"/>
</dbReference>
<keyword evidence="3" id="KW-0540">Nuclease</keyword>
<dbReference type="SUPFAM" id="SSF52540">
    <property type="entry name" value="P-loop containing nucleoside triphosphate hydrolases"/>
    <property type="match status" value="1"/>
</dbReference>
<dbReference type="InterPro" id="IPR052934">
    <property type="entry name" value="Methyl-DNA_Rec/Restrict_Enz"/>
</dbReference>
<dbReference type="GO" id="GO:0016887">
    <property type="term" value="F:ATP hydrolysis activity"/>
    <property type="evidence" value="ECO:0007669"/>
    <property type="project" value="InterPro"/>
</dbReference>
<keyword evidence="3" id="KW-0378">Hydrolase</keyword>
<evidence type="ECO:0000259" key="2">
    <source>
        <dbReference type="Pfam" id="PF07728"/>
    </source>
</evidence>
<dbReference type="PANTHER" id="PTHR37291">
    <property type="entry name" value="5-METHYLCYTOSINE-SPECIFIC RESTRICTION ENZYME B"/>
    <property type="match status" value="1"/>
</dbReference>
<dbReference type="InterPro" id="IPR011704">
    <property type="entry name" value="ATPase_dyneun-rel_AAA"/>
</dbReference>
<evidence type="ECO:0000256" key="1">
    <source>
        <dbReference type="SAM" id="MobiDB-lite"/>
    </source>
</evidence>
<dbReference type="PANTHER" id="PTHR37291:SF1">
    <property type="entry name" value="TYPE IV METHYL-DIRECTED RESTRICTION ENZYME ECOKMCRB SUBUNIT"/>
    <property type="match status" value="1"/>
</dbReference>
<keyword evidence="3" id="KW-0255">Endonuclease</keyword>
<sequence length="725" mass="84543">MSDREIFKEFQEKWPLESVRKMSLEEYTGNKKDEFTYWLEHWTKNKTEFGHIGGPAGGLANLKSGICFCGGKEYKTKKQVCYSKDKNYVWLKRIYDKDNDPQKAFEVIKKKIIAIIEASEEGDLDTIESINLIPDYDSYKWAIAFYYQDPNKIKIIDIFNKSVLKRIAKNKLKDANLAVSEIYKKILKDKTYTLEEMMQELSKPLWEEYGKRTSKVETNTPQGDSMPNEPNNQRNIPLNQILYGPPGTGKTYTTINKALEILANYGEIEKIPDNRQKQKEIFDTFVTKGQIEFVTFHQSYGYEEFVEGIKPDLDSQNTESSDVSYVIKDGIFKQLCNQALLNYEKYEDSKCETQNFGTDVKELFQAYAQKLQKQIDEDEVIDFSSSQSKSAMKVFKINYYQNGEAKSISISRNLGKTYQTLVLDIILRDYKDFKQGSIKSYKDIKPTYESQKIFHGNADYYFTLFEKLKNFENKEYQELKSQDSQVDSIKLKPYILIIDEINRGNIAKILGELITLIEPSKRIGKSERLQLTLPYSGESFGVPRNLYIVGTMNTADRSIALLDTALRRRFEFVEMMPDSEYLKDKKISDSGNTIELDRLLESMNNRIEFLLDREHTIGHSYFMDVESIEDLRKVFKNKIIPLLQEYFYDDYAKIIAVLNDNGMIKEKNKSQFSDLFDGKFSELDSEKVVYEIIKSSKWRAWQFEKIYNNATQVPKDSQNTESNQD</sequence>
<dbReference type="InterPro" id="IPR027417">
    <property type="entry name" value="P-loop_NTPase"/>
</dbReference>
<dbReference type="GO" id="GO:0005524">
    <property type="term" value="F:ATP binding"/>
    <property type="evidence" value="ECO:0007669"/>
    <property type="project" value="InterPro"/>
</dbReference>
<dbReference type="EMBL" id="UGJF01000001">
    <property type="protein sequence ID" value="STQ88038.1"/>
    <property type="molecule type" value="Genomic_DNA"/>
</dbReference>
<feature type="compositionally biased region" description="Polar residues" evidence="1">
    <location>
        <begin position="216"/>
        <end position="235"/>
    </location>
</feature>
<dbReference type="Gene3D" id="3.40.50.300">
    <property type="entry name" value="P-loop containing nucleotide triphosphate hydrolases"/>
    <property type="match status" value="1"/>
</dbReference>
<accession>A0A377PYI7</accession>
<dbReference type="EC" id="3.1.21.-" evidence="3"/>
<reference evidence="3 4" key="1">
    <citation type="submission" date="2018-06" db="EMBL/GenBank/DDBJ databases">
        <authorList>
            <consortium name="Pathogen Informatics"/>
            <person name="Doyle S."/>
        </authorList>
    </citation>
    <scope>NUCLEOTIDE SEQUENCE [LARGE SCALE GENOMIC DNA]</scope>
    <source>
        <strain evidence="3 4">NCTC13156</strain>
    </source>
</reference>
<gene>
    <name evidence="3" type="primary">mcrB</name>
    <name evidence="3" type="ORF">NCTC13156_00865</name>
</gene>
<dbReference type="GO" id="GO:0004519">
    <property type="term" value="F:endonuclease activity"/>
    <property type="evidence" value="ECO:0007669"/>
    <property type="project" value="UniProtKB-KW"/>
</dbReference>